<dbReference type="EMBL" id="ABEU02000023">
    <property type="status" value="NOT_ANNOTATED_CDS"/>
    <property type="molecule type" value="Genomic_DNA"/>
</dbReference>
<protein>
    <submittedName>
        <fullName evidence="1">Uncharacterized protein</fullName>
    </submittedName>
</protein>
<dbReference type="Gramene" id="Pp3c23_5850V3.2">
    <property type="protein sequence ID" value="Pp3c23_5850V3.2"/>
    <property type="gene ID" value="Pp3c23_5850"/>
</dbReference>
<evidence type="ECO:0000313" key="2">
    <source>
        <dbReference type="Proteomes" id="UP000006727"/>
    </source>
</evidence>
<reference evidence="1 2" key="2">
    <citation type="journal article" date="2018" name="Plant J.">
        <title>The Physcomitrella patens chromosome-scale assembly reveals moss genome structure and evolution.</title>
        <authorList>
            <person name="Lang D."/>
            <person name="Ullrich K.K."/>
            <person name="Murat F."/>
            <person name="Fuchs J."/>
            <person name="Jenkins J."/>
            <person name="Haas F.B."/>
            <person name="Piednoel M."/>
            <person name="Gundlach H."/>
            <person name="Van Bel M."/>
            <person name="Meyberg R."/>
            <person name="Vives C."/>
            <person name="Morata J."/>
            <person name="Symeonidi A."/>
            <person name="Hiss M."/>
            <person name="Muchero W."/>
            <person name="Kamisugi Y."/>
            <person name="Saleh O."/>
            <person name="Blanc G."/>
            <person name="Decker E.L."/>
            <person name="van Gessel N."/>
            <person name="Grimwood J."/>
            <person name="Hayes R.D."/>
            <person name="Graham S.W."/>
            <person name="Gunter L.E."/>
            <person name="McDaniel S.F."/>
            <person name="Hoernstein S.N.W."/>
            <person name="Larsson A."/>
            <person name="Li F.W."/>
            <person name="Perroud P.F."/>
            <person name="Phillips J."/>
            <person name="Ranjan P."/>
            <person name="Rokshar D.S."/>
            <person name="Rothfels C.J."/>
            <person name="Schneider L."/>
            <person name="Shu S."/>
            <person name="Stevenson D.W."/>
            <person name="Thummler F."/>
            <person name="Tillich M."/>
            <person name="Villarreal Aguilar J.C."/>
            <person name="Widiez T."/>
            <person name="Wong G.K."/>
            <person name="Wymore A."/>
            <person name="Zhang Y."/>
            <person name="Zimmer A.D."/>
            <person name="Quatrano R.S."/>
            <person name="Mayer K.F.X."/>
            <person name="Goodstein D."/>
            <person name="Casacuberta J.M."/>
            <person name="Vandepoele K."/>
            <person name="Reski R."/>
            <person name="Cuming A.C."/>
            <person name="Tuskan G.A."/>
            <person name="Maumus F."/>
            <person name="Salse J."/>
            <person name="Schmutz J."/>
            <person name="Rensing S.A."/>
        </authorList>
    </citation>
    <scope>NUCLEOTIDE SEQUENCE [LARGE SCALE GENOMIC DNA]</scope>
    <source>
        <strain evidence="1 2">cv. Gransden 2004</strain>
    </source>
</reference>
<dbReference type="EnsemblPlants" id="Pp3c23_5850V3.2">
    <property type="protein sequence ID" value="Pp3c23_5850V3.2"/>
    <property type="gene ID" value="Pp3c23_5850"/>
</dbReference>
<reference evidence="1" key="3">
    <citation type="submission" date="2020-12" db="UniProtKB">
        <authorList>
            <consortium name="EnsemblPlants"/>
        </authorList>
    </citation>
    <scope>IDENTIFICATION</scope>
</reference>
<dbReference type="Proteomes" id="UP000006727">
    <property type="component" value="Chromosome 23"/>
</dbReference>
<evidence type="ECO:0000313" key="1">
    <source>
        <dbReference type="EnsemblPlants" id="Pp3c23_5850V3.2"/>
    </source>
</evidence>
<accession>A0A7I4FGD8</accession>
<sequence>MRSPQSVGCYIGIKYEQIFRIFDTLGLTLPRCTTLTESQHVHRIRQAQRGSSQKLYSRITLTPLLSAHYNRSNDAEKQALDKVQIEVHQCGQ</sequence>
<proteinExistence type="predicted"/>
<keyword evidence="2" id="KW-1185">Reference proteome</keyword>
<dbReference type="AlphaFoldDB" id="A0A7I4FGD8"/>
<dbReference type="InParanoid" id="A0A7I4FGD8"/>
<name>A0A7I4FGD8_PHYPA</name>
<reference evidence="1 2" key="1">
    <citation type="journal article" date="2008" name="Science">
        <title>The Physcomitrella genome reveals evolutionary insights into the conquest of land by plants.</title>
        <authorList>
            <person name="Rensing S."/>
            <person name="Lang D."/>
            <person name="Zimmer A."/>
            <person name="Terry A."/>
            <person name="Salamov A."/>
            <person name="Shapiro H."/>
            <person name="Nishiyama T."/>
            <person name="Perroud P.-F."/>
            <person name="Lindquist E."/>
            <person name="Kamisugi Y."/>
            <person name="Tanahashi T."/>
            <person name="Sakakibara K."/>
            <person name="Fujita T."/>
            <person name="Oishi K."/>
            <person name="Shin-I T."/>
            <person name="Kuroki Y."/>
            <person name="Toyoda A."/>
            <person name="Suzuki Y."/>
            <person name="Hashimoto A."/>
            <person name="Yamaguchi K."/>
            <person name="Sugano A."/>
            <person name="Kohara Y."/>
            <person name="Fujiyama A."/>
            <person name="Anterola A."/>
            <person name="Aoki S."/>
            <person name="Ashton N."/>
            <person name="Barbazuk W.B."/>
            <person name="Barker E."/>
            <person name="Bennetzen J."/>
            <person name="Bezanilla M."/>
            <person name="Blankenship R."/>
            <person name="Cho S.H."/>
            <person name="Dutcher S."/>
            <person name="Estelle M."/>
            <person name="Fawcett J.A."/>
            <person name="Gundlach H."/>
            <person name="Hanada K."/>
            <person name="Heyl A."/>
            <person name="Hicks K.A."/>
            <person name="Hugh J."/>
            <person name="Lohr M."/>
            <person name="Mayer K."/>
            <person name="Melkozernov A."/>
            <person name="Murata T."/>
            <person name="Nelson D."/>
            <person name="Pils B."/>
            <person name="Prigge M."/>
            <person name="Reiss B."/>
            <person name="Renner T."/>
            <person name="Rombauts S."/>
            <person name="Rushton P."/>
            <person name="Sanderfoot A."/>
            <person name="Schween G."/>
            <person name="Shiu S.-H."/>
            <person name="Stueber K."/>
            <person name="Theodoulou F.L."/>
            <person name="Tu H."/>
            <person name="Van de Peer Y."/>
            <person name="Verrier P.J."/>
            <person name="Waters E."/>
            <person name="Wood A."/>
            <person name="Yang L."/>
            <person name="Cove D."/>
            <person name="Cuming A."/>
            <person name="Hasebe M."/>
            <person name="Lucas S."/>
            <person name="Mishler D.B."/>
            <person name="Reski R."/>
            <person name="Grigoriev I."/>
            <person name="Quatrano R.S."/>
            <person name="Boore J.L."/>
        </authorList>
    </citation>
    <scope>NUCLEOTIDE SEQUENCE [LARGE SCALE GENOMIC DNA]</scope>
    <source>
        <strain evidence="1 2">cv. Gransden 2004</strain>
    </source>
</reference>
<organism evidence="1 2">
    <name type="scientific">Physcomitrium patens</name>
    <name type="common">Spreading-leaved earth moss</name>
    <name type="synonym">Physcomitrella patens</name>
    <dbReference type="NCBI Taxonomy" id="3218"/>
    <lineage>
        <taxon>Eukaryota</taxon>
        <taxon>Viridiplantae</taxon>
        <taxon>Streptophyta</taxon>
        <taxon>Embryophyta</taxon>
        <taxon>Bryophyta</taxon>
        <taxon>Bryophytina</taxon>
        <taxon>Bryopsida</taxon>
        <taxon>Funariidae</taxon>
        <taxon>Funariales</taxon>
        <taxon>Funariaceae</taxon>
        <taxon>Physcomitrium</taxon>
    </lineage>
</organism>